<keyword evidence="2" id="KW-1185">Reference proteome</keyword>
<reference evidence="1 2" key="1">
    <citation type="submission" date="2024-09" db="EMBL/GenBank/DDBJ databases">
        <title>The Natural Products Discovery Center: Release of the First 8490 Sequenced Strains for Exploring Actinobacteria Biosynthetic Diversity.</title>
        <authorList>
            <person name="Kalkreuter E."/>
            <person name="Kautsar S.A."/>
            <person name="Yang D."/>
            <person name="Bader C.D."/>
            <person name="Teijaro C.N."/>
            <person name="Fluegel L."/>
            <person name="Davis C.M."/>
            <person name="Simpson J.R."/>
            <person name="Lauterbach L."/>
            <person name="Steele A.D."/>
            <person name="Gui C."/>
            <person name="Meng S."/>
            <person name="Li G."/>
            <person name="Viehrig K."/>
            <person name="Ye F."/>
            <person name="Su P."/>
            <person name="Kiefer A.F."/>
            <person name="Nichols A."/>
            <person name="Cepeda A.J."/>
            <person name="Yan W."/>
            <person name="Fan B."/>
            <person name="Jiang Y."/>
            <person name="Adhikari A."/>
            <person name="Zheng C.-J."/>
            <person name="Schuster L."/>
            <person name="Cowan T.M."/>
            <person name="Smanski M.J."/>
            <person name="Chevrette M.G."/>
            <person name="De Carvalho L.P.S."/>
            <person name="Shen B."/>
        </authorList>
    </citation>
    <scope>NUCLEOTIDE SEQUENCE [LARGE SCALE GENOMIC DNA]</scope>
    <source>
        <strain evidence="1 2">NPDC058348</strain>
    </source>
</reference>
<protein>
    <submittedName>
        <fullName evidence="1">Uncharacterized protein</fullName>
    </submittedName>
</protein>
<evidence type="ECO:0000313" key="2">
    <source>
        <dbReference type="Proteomes" id="UP001598448"/>
    </source>
</evidence>
<name>A0ABW6FLT3_9ACTN</name>
<dbReference type="EMBL" id="JBHXIJ010000071">
    <property type="protein sequence ID" value="MFD5099827.1"/>
    <property type="molecule type" value="Genomic_DNA"/>
</dbReference>
<organism evidence="1 2">
    <name type="scientific">Streptomyces albidochromogenes</name>
    <dbReference type="NCBI Taxonomy" id="329524"/>
    <lineage>
        <taxon>Bacteria</taxon>
        <taxon>Bacillati</taxon>
        <taxon>Actinomycetota</taxon>
        <taxon>Actinomycetes</taxon>
        <taxon>Kitasatosporales</taxon>
        <taxon>Streptomycetaceae</taxon>
        <taxon>Streptomyces</taxon>
    </lineage>
</organism>
<gene>
    <name evidence="1" type="ORF">ACFWJN_12785</name>
</gene>
<evidence type="ECO:0000313" key="1">
    <source>
        <dbReference type="EMBL" id="MFD5099827.1"/>
    </source>
</evidence>
<sequence>MYRMAGERVRWLAVVDQARQIMESHEGGVTLRQVMYRLVSDKALPHTAPMYRACPRSWPRPAGRAGSST</sequence>
<dbReference type="RefSeq" id="WP_386713088.1">
    <property type="nucleotide sequence ID" value="NZ_JBHXIJ010000071.1"/>
</dbReference>
<comment type="caution">
    <text evidence="1">The sequence shown here is derived from an EMBL/GenBank/DDBJ whole genome shotgun (WGS) entry which is preliminary data.</text>
</comment>
<proteinExistence type="predicted"/>
<accession>A0ABW6FLT3</accession>
<dbReference type="Proteomes" id="UP001598448">
    <property type="component" value="Unassembled WGS sequence"/>
</dbReference>